<accession>A0ABP9WWI9</accession>
<sequence>MPPSPSKNQPRLPAQPNRLGAWLVYRALIRPALRKTFDQVLLNVGSTADILRSREPILAYVTHTSWWDGHLAFELFRSIYLRRHYLMMEEAQLARYFFFRWCGCFSVNRQEPREALRSIRYASSLLQQKQSLVWIFPQGQIIPPDRRPLQLFRGVADIATRTGNLWCLPIALRYEFAGEQRPVALIRCGEPTWIDADTTREQLQPQLATNLTRAADQLRDDWNQQELANFQPILQGTASVNRRFDHILGPIVRWWQQ</sequence>
<reference evidence="2 3" key="1">
    <citation type="submission" date="2024-02" db="EMBL/GenBank/DDBJ databases">
        <title>Herpetosiphon gulosus NBRC 112829.</title>
        <authorList>
            <person name="Ichikawa N."/>
            <person name="Katano-Makiyama Y."/>
            <person name="Hidaka K."/>
        </authorList>
    </citation>
    <scope>NUCLEOTIDE SEQUENCE [LARGE SCALE GENOMIC DNA]</scope>
    <source>
        <strain evidence="2 3">NBRC 112829</strain>
    </source>
</reference>
<dbReference type="EMBL" id="BAABRU010000004">
    <property type="protein sequence ID" value="GAA5527581.1"/>
    <property type="molecule type" value="Genomic_DNA"/>
</dbReference>
<comment type="caution">
    <text evidence="2">The sequence shown here is derived from an EMBL/GenBank/DDBJ whole genome shotgun (WGS) entry which is preliminary data.</text>
</comment>
<dbReference type="Pfam" id="PF01553">
    <property type="entry name" value="Acyltransferase"/>
    <property type="match status" value="1"/>
</dbReference>
<dbReference type="Proteomes" id="UP001428290">
    <property type="component" value="Unassembled WGS sequence"/>
</dbReference>
<evidence type="ECO:0000313" key="3">
    <source>
        <dbReference type="Proteomes" id="UP001428290"/>
    </source>
</evidence>
<dbReference type="SMART" id="SM00563">
    <property type="entry name" value="PlsC"/>
    <property type="match status" value="1"/>
</dbReference>
<dbReference type="RefSeq" id="WP_345721202.1">
    <property type="nucleotide sequence ID" value="NZ_BAABRU010000004.1"/>
</dbReference>
<evidence type="ECO:0000313" key="2">
    <source>
        <dbReference type="EMBL" id="GAA5527581.1"/>
    </source>
</evidence>
<keyword evidence="3" id="KW-1185">Reference proteome</keyword>
<dbReference type="InterPro" id="IPR002123">
    <property type="entry name" value="Plipid/glycerol_acylTrfase"/>
</dbReference>
<dbReference type="SUPFAM" id="SSF69593">
    <property type="entry name" value="Glycerol-3-phosphate (1)-acyltransferase"/>
    <property type="match status" value="1"/>
</dbReference>
<evidence type="ECO:0000259" key="1">
    <source>
        <dbReference type="SMART" id="SM00563"/>
    </source>
</evidence>
<feature type="domain" description="Phospholipid/glycerol acyltransferase" evidence="1">
    <location>
        <begin position="57"/>
        <end position="175"/>
    </location>
</feature>
<name>A0ABP9WWI9_9CHLR</name>
<gene>
    <name evidence="2" type="ORF">Hgul01_01368</name>
</gene>
<dbReference type="CDD" id="cd06551">
    <property type="entry name" value="LPLAT"/>
    <property type="match status" value="1"/>
</dbReference>
<proteinExistence type="predicted"/>
<organism evidence="2 3">
    <name type="scientific">Herpetosiphon gulosus</name>
    <dbReference type="NCBI Taxonomy" id="1973496"/>
    <lineage>
        <taxon>Bacteria</taxon>
        <taxon>Bacillati</taxon>
        <taxon>Chloroflexota</taxon>
        <taxon>Chloroflexia</taxon>
        <taxon>Herpetosiphonales</taxon>
        <taxon>Herpetosiphonaceae</taxon>
        <taxon>Herpetosiphon</taxon>
    </lineage>
</organism>
<protein>
    <recommendedName>
        <fullName evidence="1">Phospholipid/glycerol acyltransferase domain-containing protein</fullName>
    </recommendedName>
</protein>